<reference evidence="6 7" key="1">
    <citation type="journal article" date="2019" name="Emerg. Microbes Infect.">
        <title>Comprehensive subspecies identification of 175 nontuberculous mycobacteria species based on 7547 genomic profiles.</title>
        <authorList>
            <person name="Matsumoto Y."/>
            <person name="Kinjo T."/>
            <person name="Motooka D."/>
            <person name="Nabeya D."/>
            <person name="Jung N."/>
            <person name="Uechi K."/>
            <person name="Horii T."/>
            <person name="Iida T."/>
            <person name="Fujita J."/>
            <person name="Nakamura S."/>
        </authorList>
    </citation>
    <scope>NUCLEOTIDE SEQUENCE [LARGE SCALE GENOMIC DNA]</scope>
    <source>
        <strain evidence="6 7">JCM 15658</strain>
    </source>
</reference>
<feature type="domain" description="4Fe-4S Mo/W bis-MGD-type" evidence="5">
    <location>
        <begin position="9"/>
        <end position="65"/>
    </location>
</feature>
<sequence>MFTMSAPTAEHRVTYCRICEPMCGLIATVDDGRLVSLRPDPDHPLSQGRACPKGIAFTDIQNDPDRVLEPLRRRADGTFEAVSWDEALDDIAARLTTILDRDGGDVVGQYFGNPAAFGYASSLWAGVFMARIGARHLYSAGSQDINSRFVASKLLYGAASQLPFPDLLRTEFLLMVGANPLVSHGSAVRAPRIKNDLADIVRRGGRVVVVDPRRTETAREYEHLAIRPDGDAWLLLSMLQVIFAEGLEDTTAMAEQSTGGETLRRLCREHTPERTAERTGIPGDIVRMLARDFATAPSATAYGRTGACLGRHGTLVSFLLDALTLVTGNLDRPGGSLMSRAVIPVEEMGERLGSFSYDTMRSRIGNHPDVLGTFPAAVMADEITTPGPGQLRALFVVAGNPVLSVPNSKALESALPQLDLFVSLDLYVNETNRLADYILPGTTMLERDDLPIMFAACSPTLFVQSTEAVLEPYGQARQEWQVYAELARRMGISLFATGPLERFNRVLAKLDRFRATRMTPRRMMALLLRFGPYGDRFGLRRGGLNLDRLRARPHGIVLDEHAPSGILGTVVRHRDGKVRLDPPEIVAEVGRLGARSHDDPRFPLLAIGIREMRSQNSWMHNSPTLMKGDRRHRTRIHPDDARAAGLVDGGPVRIVAADGAVESEVLVTDEMRPGTIAIPQGWGHRGGGWTLANSVPGANVNELTSNRSADLEALAGMSVLNGVPVRIEVVGTEVVGTEAVGTAAAG</sequence>
<evidence type="ECO:0000259" key="5">
    <source>
        <dbReference type="PROSITE" id="PS51669"/>
    </source>
</evidence>
<dbReference type="Gene3D" id="3.40.50.740">
    <property type="match status" value="1"/>
</dbReference>
<keyword evidence="3" id="KW-0408">Iron</keyword>
<dbReference type="Pfam" id="PF01568">
    <property type="entry name" value="Molydop_binding"/>
    <property type="match status" value="1"/>
</dbReference>
<dbReference type="EMBL" id="AP022617">
    <property type="protein sequence ID" value="BBZ61376.1"/>
    <property type="molecule type" value="Genomic_DNA"/>
</dbReference>
<comment type="similarity">
    <text evidence="1">Belongs to the prokaryotic molybdopterin-containing oxidoreductase family.</text>
</comment>
<evidence type="ECO:0000256" key="2">
    <source>
        <dbReference type="ARBA" id="ARBA00022723"/>
    </source>
</evidence>
<evidence type="ECO:0000256" key="4">
    <source>
        <dbReference type="ARBA" id="ARBA00023014"/>
    </source>
</evidence>
<name>A0AAD1IUY0_MYCMB</name>
<dbReference type="InterPro" id="IPR006656">
    <property type="entry name" value="Mopterin_OxRdtase"/>
</dbReference>
<dbReference type="GO" id="GO:0043546">
    <property type="term" value="F:molybdopterin cofactor binding"/>
    <property type="evidence" value="ECO:0007669"/>
    <property type="project" value="InterPro"/>
</dbReference>
<dbReference type="Proteomes" id="UP000466039">
    <property type="component" value="Chromosome"/>
</dbReference>
<dbReference type="Pfam" id="PF00384">
    <property type="entry name" value="Molybdopterin"/>
    <property type="match status" value="1"/>
</dbReference>
<dbReference type="SMART" id="SM00926">
    <property type="entry name" value="Molybdop_Fe4S4"/>
    <property type="match status" value="1"/>
</dbReference>
<dbReference type="Pfam" id="PF04879">
    <property type="entry name" value="Molybdop_Fe4S4"/>
    <property type="match status" value="1"/>
</dbReference>
<dbReference type="PROSITE" id="PS51669">
    <property type="entry name" value="4FE4S_MOW_BIS_MGD"/>
    <property type="match status" value="1"/>
</dbReference>
<dbReference type="GO" id="GO:0051536">
    <property type="term" value="F:iron-sulfur cluster binding"/>
    <property type="evidence" value="ECO:0007669"/>
    <property type="project" value="UniProtKB-KW"/>
</dbReference>
<dbReference type="InterPro" id="IPR006657">
    <property type="entry name" value="MoPterin_dinucl-bd_dom"/>
</dbReference>
<accession>A0AAD1IUY0</accession>
<evidence type="ECO:0000313" key="6">
    <source>
        <dbReference type="EMBL" id="BBZ61376.1"/>
    </source>
</evidence>
<dbReference type="Gene3D" id="2.20.25.90">
    <property type="entry name" value="ADC-like domains"/>
    <property type="match status" value="1"/>
</dbReference>
<evidence type="ECO:0000313" key="7">
    <source>
        <dbReference type="Proteomes" id="UP000466039"/>
    </source>
</evidence>
<dbReference type="InterPro" id="IPR006963">
    <property type="entry name" value="Mopterin_OxRdtase_4Fe-4S_dom"/>
</dbReference>
<dbReference type="InterPro" id="IPR050612">
    <property type="entry name" value="Prok_Mopterin_Oxidored"/>
</dbReference>
<organism evidence="6 7">
    <name type="scientific">Mycolicibacterium monacense</name>
    <name type="common">Mycobacterium monacense</name>
    <dbReference type="NCBI Taxonomy" id="85693"/>
    <lineage>
        <taxon>Bacteria</taxon>
        <taxon>Bacillati</taxon>
        <taxon>Actinomycetota</taxon>
        <taxon>Actinomycetes</taxon>
        <taxon>Mycobacteriales</taxon>
        <taxon>Mycobacteriaceae</taxon>
        <taxon>Mycolicibacterium</taxon>
    </lineage>
</organism>
<evidence type="ECO:0000256" key="1">
    <source>
        <dbReference type="ARBA" id="ARBA00010312"/>
    </source>
</evidence>
<dbReference type="Gene3D" id="2.40.40.20">
    <property type="match status" value="1"/>
</dbReference>
<protein>
    <submittedName>
        <fullName evidence="6">Formate dehydrogenase</fullName>
    </submittedName>
</protein>
<gene>
    <name evidence="6" type="ORF">MMON_26770</name>
</gene>
<keyword evidence="7" id="KW-1185">Reference proteome</keyword>
<dbReference type="PANTHER" id="PTHR43742">
    <property type="entry name" value="TRIMETHYLAMINE-N-OXIDE REDUCTASE"/>
    <property type="match status" value="1"/>
</dbReference>
<dbReference type="GO" id="GO:0046872">
    <property type="term" value="F:metal ion binding"/>
    <property type="evidence" value="ECO:0007669"/>
    <property type="project" value="UniProtKB-KW"/>
</dbReference>
<keyword evidence="4" id="KW-0411">Iron-sulfur</keyword>
<dbReference type="InterPro" id="IPR009010">
    <property type="entry name" value="Asp_de-COase-like_dom_sf"/>
</dbReference>
<evidence type="ECO:0000256" key="3">
    <source>
        <dbReference type="ARBA" id="ARBA00023004"/>
    </source>
</evidence>
<dbReference type="GO" id="GO:0016491">
    <property type="term" value="F:oxidoreductase activity"/>
    <property type="evidence" value="ECO:0007669"/>
    <property type="project" value="InterPro"/>
</dbReference>
<keyword evidence="2" id="KW-0479">Metal-binding</keyword>
<dbReference type="AlphaFoldDB" id="A0AAD1IUY0"/>
<dbReference type="SUPFAM" id="SSF50692">
    <property type="entry name" value="ADC-like"/>
    <property type="match status" value="1"/>
</dbReference>
<proteinExistence type="inferred from homology"/>
<dbReference type="Gene3D" id="3.40.228.10">
    <property type="entry name" value="Dimethylsulfoxide Reductase, domain 2"/>
    <property type="match status" value="1"/>
</dbReference>
<dbReference type="SUPFAM" id="SSF53706">
    <property type="entry name" value="Formate dehydrogenase/DMSO reductase, domains 1-3"/>
    <property type="match status" value="1"/>
</dbReference>
<dbReference type="PANTHER" id="PTHR43742:SF2">
    <property type="entry name" value="ASSIMILATORY NITRATE REDUCTASE CATALYTIC SUBUNIT"/>
    <property type="match status" value="1"/>
</dbReference>